<evidence type="ECO:0000313" key="3">
    <source>
        <dbReference type="Proteomes" id="UP000240461"/>
    </source>
</evidence>
<dbReference type="KEGG" id="vg:80514410"/>
<dbReference type="Gene3D" id="2.10.25.10">
    <property type="entry name" value="Laminin"/>
    <property type="match status" value="1"/>
</dbReference>
<dbReference type="EMBL" id="KM982402">
    <property type="protein sequence ID" value="AKI80612.1"/>
    <property type="molecule type" value="Genomic_DNA"/>
</dbReference>
<dbReference type="InterPro" id="IPR000742">
    <property type="entry name" value="EGF"/>
</dbReference>
<protein>
    <recommendedName>
        <fullName evidence="1">EGF-like domain-containing protein</fullName>
    </recommendedName>
</protein>
<organism evidence="2 3">
    <name type="scientific">Acanthamoeba polyphaga mimivirus Kroon</name>
    <dbReference type="NCBI Taxonomy" id="3069720"/>
    <lineage>
        <taxon>Viruses</taxon>
        <taxon>Varidnaviria</taxon>
        <taxon>Bamfordvirae</taxon>
        <taxon>Nucleocytoviricota</taxon>
        <taxon>Megaviricetes</taxon>
        <taxon>Imitervirales</taxon>
        <taxon>Mimiviridae</taxon>
        <taxon>Megamimivirinae</taxon>
        <taxon>Mimivirus</taxon>
        <taxon>Mimivirus lagoaense</taxon>
    </lineage>
</organism>
<accession>A0A0G2Y9U1</accession>
<reference evidence="2 3" key="1">
    <citation type="submission" date="2014-10" db="EMBL/GenBank/DDBJ databases">
        <title>Pan-genome analysis of Brazilian lineage A amoebal mimiviruses.</title>
        <authorList>
            <person name="Assis F.L."/>
            <person name="Abrahao J.S."/>
            <person name="Kroon E.G."/>
            <person name="Dornas F.P."/>
            <person name="Andrade K.R."/>
            <person name="Borato P.V.M."/>
            <person name="Pilotto M.R."/>
            <person name="Benamar S."/>
            <person name="LaScola B."/>
            <person name="Colson P."/>
        </authorList>
    </citation>
    <scope>NUCLEOTIDE SEQUENCE [LARGE SCALE GENOMIC DNA]</scope>
    <source>
        <strain evidence="2 3">Kroon</strain>
    </source>
</reference>
<keyword evidence="3" id="KW-1185">Reference proteome</keyword>
<evidence type="ECO:0000259" key="1">
    <source>
        <dbReference type="PROSITE" id="PS01186"/>
    </source>
</evidence>
<sequence length="197" mass="22549">MIRIILIFLLFTISFGQNVNDYHCDNCDENAECMIELKEDATFSHFKCACKSGYSGDGYICLANKCRLDYECPSSYFHGECINGMCACRENNGFVWNPSFDNLIDRDVCQCEHGSNLYWFGGKAICIPNGQCIEKYHCTNTYEFYKISCSLQELGTYGNFGICVCNYGYQQTVNECYCPPHKREVWDSSNPGYICLE</sequence>
<feature type="domain" description="EGF-like" evidence="1">
    <location>
        <begin position="48"/>
        <end position="61"/>
    </location>
</feature>
<dbReference type="Proteomes" id="UP000240461">
    <property type="component" value="Segment"/>
</dbReference>
<dbReference type="PROSITE" id="PS01186">
    <property type="entry name" value="EGF_2"/>
    <property type="match status" value="1"/>
</dbReference>
<evidence type="ECO:0000313" key="2">
    <source>
        <dbReference type="EMBL" id="AKI80612.1"/>
    </source>
</evidence>
<name>A0A0G2Y9U1_9VIRU</name>
<proteinExistence type="predicted"/>